<dbReference type="HOGENOM" id="CLU_2823428_0_0_9"/>
<dbReference type="Proteomes" id="UP000054164">
    <property type="component" value="Unassembled WGS sequence"/>
</dbReference>
<sequence length="66" mass="7709">MINNCKEDRLEMAKEIAEVRKTGETNMLIRSNVINILYSLGYDFTADYIQNERTDYINLLKLSGDF</sequence>
<name>A0A060N529_CLOBO</name>
<dbReference type="AlphaFoldDB" id="A0A060N529"/>
<reference evidence="1" key="1">
    <citation type="submission" date="2013-10" db="EMBL/GenBank/DDBJ databases">
        <title>Draft genome sequence of Clostridium botulinum type B strain Osaka05.</title>
        <authorList>
            <person name="Sakaguchi Y."/>
            <person name="Hosomi K."/>
            <person name="Uchiyama J."/>
            <person name="Ogura Y."/>
            <person name="Sakaguchi M."/>
            <person name="Kohda T."/>
            <person name="Mukamoto M."/>
            <person name="Misawa N."/>
            <person name="Matsuzaki S."/>
            <person name="Hayashi T."/>
            <person name="Kozaki S."/>
        </authorList>
    </citation>
    <scope>NUCLEOTIDE SEQUENCE</scope>
    <source>
        <strain evidence="1">Osaka05</strain>
    </source>
</reference>
<dbReference type="EMBL" id="BA000058">
    <property type="protein sequence ID" value="BAO04977.1"/>
    <property type="molecule type" value="Genomic_DNA"/>
</dbReference>
<accession>A0A060N529</accession>
<protein>
    <submittedName>
        <fullName evidence="1">Uncharacterized protein</fullName>
    </submittedName>
</protein>
<evidence type="ECO:0000313" key="1">
    <source>
        <dbReference type="EMBL" id="BAO04977.1"/>
    </source>
</evidence>
<dbReference type="Pfam" id="PF16468">
    <property type="entry name" value="DUF5049"/>
    <property type="match status" value="1"/>
</dbReference>
<dbReference type="InterPro" id="IPR032488">
    <property type="entry name" value="DUF5049"/>
</dbReference>
<proteinExistence type="predicted"/>
<gene>
    <name evidence="1" type="ORF">CBO05P1_258</name>
</gene>
<organism evidence="1">
    <name type="scientific">Clostridium botulinum B str. Osaka05</name>
    <dbReference type="NCBI Taxonomy" id="1407017"/>
    <lineage>
        <taxon>Bacteria</taxon>
        <taxon>Bacillati</taxon>
        <taxon>Bacillota</taxon>
        <taxon>Clostridia</taxon>
        <taxon>Eubacteriales</taxon>
        <taxon>Clostridiaceae</taxon>
        <taxon>Clostridium</taxon>
    </lineage>
</organism>